<feature type="region of interest" description="Disordered" evidence="1">
    <location>
        <begin position="36"/>
        <end position="61"/>
    </location>
</feature>
<dbReference type="AlphaFoldDB" id="A0AAD8KFD1"/>
<evidence type="ECO:0000256" key="1">
    <source>
        <dbReference type="SAM" id="MobiDB-lite"/>
    </source>
</evidence>
<accession>A0AAD8KFD1</accession>
<gene>
    <name evidence="2" type="ORF">QVD17_24727</name>
</gene>
<protein>
    <submittedName>
        <fullName evidence="2">Uncharacterized protein</fullName>
    </submittedName>
</protein>
<keyword evidence="3" id="KW-1185">Reference proteome</keyword>
<reference evidence="2" key="1">
    <citation type="journal article" date="2023" name="bioRxiv">
        <title>Improved chromosome-level genome assembly for marigold (Tagetes erecta).</title>
        <authorList>
            <person name="Jiang F."/>
            <person name="Yuan L."/>
            <person name="Wang S."/>
            <person name="Wang H."/>
            <person name="Xu D."/>
            <person name="Wang A."/>
            <person name="Fan W."/>
        </authorList>
    </citation>
    <scope>NUCLEOTIDE SEQUENCE</scope>
    <source>
        <strain evidence="2">WSJ</strain>
        <tissue evidence="2">Leaf</tissue>
    </source>
</reference>
<name>A0AAD8KFD1_TARER</name>
<comment type="caution">
    <text evidence="2">The sequence shown here is derived from an EMBL/GenBank/DDBJ whole genome shotgun (WGS) entry which is preliminary data.</text>
</comment>
<dbReference type="EMBL" id="JAUHHV010000006">
    <property type="protein sequence ID" value="KAK1421949.1"/>
    <property type="molecule type" value="Genomic_DNA"/>
</dbReference>
<evidence type="ECO:0000313" key="2">
    <source>
        <dbReference type="EMBL" id="KAK1421949.1"/>
    </source>
</evidence>
<organism evidence="2 3">
    <name type="scientific">Tagetes erecta</name>
    <name type="common">African marigold</name>
    <dbReference type="NCBI Taxonomy" id="13708"/>
    <lineage>
        <taxon>Eukaryota</taxon>
        <taxon>Viridiplantae</taxon>
        <taxon>Streptophyta</taxon>
        <taxon>Embryophyta</taxon>
        <taxon>Tracheophyta</taxon>
        <taxon>Spermatophyta</taxon>
        <taxon>Magnoliopsida</taxon>
        <taxon>eudicotyledons</taxon>
        <taxon>Gunneridae</taxon>
        <taxon>Pentapetalae</taxon>
        <taxon>asterids</taxon>
        <taxon>campanulids</taxon>
        <taxon>Asterales</taxon>
        <taxon>Asteraceae</taxon>
        <taxon>Asteroideae</taxon>
        <taxon>Heliantheae alliance</taxon>
        <taxon>Tageteae</taxon>
        <taxon>Tagetes</taxon>
    </lineage>
</organism>
<feature type="compositionally biased region" description="Basic and acidic residues" evidence="1">
    <location>
        <begin position="47"/>
        <end position="61"/>
    </location>
</feature>
<sequence length="74" mass="8444">MTVDQHHYHHNRHSLATTDASKMKMKWVRVVGDAMKGDLMPGSRNKKREEANAKEDGKDFWEVSAENGMKIMSG</sequence>
<evidence type="ECO:0000313" key="3">
    <source>
        <dbReference type="Proteomes" id="UP001229421"/>
    </source>
</evidence>
<proteinExistence type="predicted"/>
<dbReference type="Proteomes" id="UP001229421">
    <property type="component" value="Unassembled WGS sequence"/>
</dbReference>